<dbReference type="Pfam" id="PF00225">
    <property type="entry name" value="Kinesin"/>
    <property type="match status" value="2"/>
</dbReference>
<dbReference type="InterPro" id="IPR027417">
    <property type="entry name" value="P-loop_NTPase"/>
</dbReference>
<accession>K7KW84</accession>
<dbReference type="InterPro" id="IPR027640">
    <property type="entry name" value="Kinesin-like_fam"/>
</dbReference>
<dbReference type="PANTHER" id="PTHR47972">
    <property type="entry name" value="KINESIN-LIKE PROTEIN KLP-3"/>
    <property type="match status" value="1"/>
</dbReference>
<evidence type="ECO:0000313" key="6">
    <source>
        <dbReference type="Proteomes" id="UP000008827"/>
    </source>
</evidence>
<reference evidence="4" key="3">
    <citation type="submission" date="2018-07" db="EMBL/GenBank/DDBJ databases">
        <title>WGS assembly of Glycine max.</title>
        <authorList>
            <person name="Schmutz J."/>
            <person name="Cannon S."/>
            <person name="Schlueter J."/>
            <person name="Ma J."/>
            <person name="Mitros T."/>
            <person name="Nelson W."/>
            <person name="Hyten D."/>
            <person name="Song Q."/>
            <person name="Thelen J."/>
            <person name="Cheng J."/>
            <person name="Xu D."/>
            <person name="Hellsten U."/>
            <person name="May G."/>
            <person name="Yu Y."/>
            <person name="Sakurai T."/>
            <person name="Umezawa T."/>
            <person name="Bhattacharyya M."/>
            <person name="Sandhu D."/>
            <person name="Valliyodan B."/>
            <person name="Lindquist E."/>
            <person name="Peto M."/>
            <person name="Grant D."/>
            <person name="Shu S."/>
            <person name="Goodstein D."/>
            <person name="Barry K."/>
            <person name="Futrell-Griggs M."/>
            <person name="Abernathy B."/>
            <person name="Du J."/>
            <person name="Tian Z."/>
            <person name="Zhu L."/>
            <person name="Gill N."/>
            <person name="Joshi T."/>
            <person name="Libault M."/>
            <person name="Sethuraman A."/>
            <person name="Zhang X."/>
            <person name="Shinozaki K."/>
            <person name="Nguyen H."/>
            <person name="Wing R."/>
            <person name="Cregan P."/>
            <person name="Specht J."/>
            <person name="Grimwood J."/>
            <person name="Rokhsar D."/>
            <person name="Stacey G."/>
            <person name="Shoemaker R."/>
            <person name="Jackson S."/>
        </authorList>
    </citation>
    <scope>NUCLEOTIDE SEQUENCE</scope>
    <source>
        <tissue evidence="4">Callus</tissue>
    </source>
</reference>
<dbReference type="PRINTS" id="PR00380">
    <property type="entry name" value="KINESINHEAVY"/>
</dbReference>
<dbReference type="OMA" id="HEAQSIN"/>
<dbReference type="STRING" id="3847.K7KW84"/>
<dbReference type="GO" id="GO:0005737">
    <property type="term" value="C:cytoplasm"/>
    <property type="evidence" value="ECO:0000318"/>
    <property type="project" value="GO_Central"/>
</dbReference>
<reference evidence="4 5" key="1">
    <citation type="journal article" date="2010" name="Nature">
        <title>Genome sequence of the palaeopolyploid soybean.</title>
        <authorList>
            <person name="Schmutz J."/>
            <person name="Cannon S.B."/>
            <person name="Schlueter J."/>
            <person name="Ma J."/>
            <person name="Mitros T."/>
            <person name="Nelson W."/>
            <person name="Hyten D.L."/>
            <person name="Song Q."/>
            <person name="Thelen J.J."/>
            <person name="Cheng J."/>
            <person name="Xu D."/>
            <person name="Hellsten U."/>
            <person name="May G.D."/>
            <person name="Yu Y."/>
            <person name="Sakurai T."/>
            <person name="Umezawa T."/>
            <person name="Bhattacharyya M.K."/>
            <person name="Sandhu D."/>
            <person name="Valliyodan B."/>
            <person name="Lindquist E."/>
            <person name="Peto M."/>
            <person name="Grant D."/>
            <person name="Shu S."/>
            <person name="Goodstein D."/>
            <person name="Barry K."/>
            <person name="Futrell-Griggs M."/>
            <person name="Abernathy B."/>
            <person name="Du J."/>
            <person name="Tian Z."/>
            <person name="Zhu L."/>
            <person name="Gill N."/>
            <person name="Joshi T."/>
            <person name="Libault M."/>
            <person name="Sethuraman A."/>
            <person name="Zhang X.-C."/>
            <person name="Shinozaki K."/>
            <person name="Nguyen H.T."/>
            <person name="Wing R.A."/>
            <person name="Cregan P."/>
            <person name="Specht J."/>
            <person name="Grimwood J."/>
            <person name="Rokhsar D."/>
            <person name="Stacey G."/>
            <person name="Shoemaker R.C."/>
            <person name="Jackson S.A."/>
        </authorList>
    </citation>
    <scope>NUCLEOTIDE SEQUENCE [LARGE SCALE GENOMIC DNA]</scope>
    <source>
        <strain evidence="5">cv. Williams 82</strain>
        <tissue evidence="4">Callus</tissue>
    </source>
</reference>
<dbReference type="InterPro" id="IPR036961">
    <property type="entry name" value="Kinesin_motor_dom_sf"/>
</dbReference>
<name>K7KW84_SOYBN</name>
<dbReference type="GO" id="GO:0005871">
    <property type="term" value="C:kinesin complex"/>
    <property type="evidence" value="ECO:0000318"/>
    <property type="project" value="GO_Central"/>
</dbReference>
<gene>
    <name evidence="4" type="ORF">GLYMA_06G205200</name>
</gene>
<keyword evidence="6" id="KW-1185">Reference proteome</keyword>
<evidence type="ECO:0000313" key="5">
    <source>
        <dbReference type="EnsemblPlants" id="KRH54733"/>
    </source>
</evidence>
<dbReference type="PROSITE" id="PS50067">
    <property type="entry name" value="KINESIN_MOTOR_2"/>
    <property type="match status" value="1"/>
</dbReference>
<feature type="binding site" evidence="2">
    <location>
        <begin position="7"/>
        <end position="14"/>
    </location>
    <ligand>
        <name>ATP</name>
        <dbReference type="ChEBI" id="CHEBI:30616"/>
    </ligand>
</feature>
<dbReference type="SMR" id="K7KW84"/>
<dbReference type="AlphaFoldDB" id="K7KW84"/>
<comment type="similarity">
    <text evidence="2">Belongs to the TRAFAC class myosin-kinesin ATPase superfamily. Kinesin family.</text>
</comment>
<dbReference type="InterPro" id="IPR001752">
    <property type="entry name" value="Kinesin_motor_dom"/>
</dbReference>
<evidence type="ECO:0000256" key="2">
    <source>
        <dbReference type="PROSITE-ProRule" id="PRU00283"/>
    </source>
</evidence>
<dbReference type="GO" id="GO:0007018">
    <property type="term" value="P:microtubule-based movement"/>
    <property type="evidence" value="ECO:0000318"/>
    <property type="project" value="GO_Central"/>
</dbReference>
<dbReference type="GO" id="GO:0008017">
    <property type="term" value="F:microtubule binding"/>
    <property type="evidence" value="ECO:0000318"/>
    <property type="project" value="GO_Central"/>
</dbReference>
<keyword evidence="2" id="KW-0067">ATP-binding</keyword>
<dbReference type="GO" id="GO:0016887">
    <property type="term" value="F:ATP hydrolysis activity"/>
    <property type="evidence" value="ECO:0000318"/>
    <property type="project" value="GO_Central"/>
</dbReference>
<evidence type="ECO:0000256" key="1">
    <source>
        <dbReference type="ARBA" id="ARBA00023175"/>
    </source>
</evidence>
<reference evidence="5" key="2">
    <citation type="submission" date="2018-02" db="UniProtKB">
        <authorList>
            <consortium name="EnsemblPlants"/>
        </authorList>
    </citation>
    <scope>IDENTIFICATION</scope>
    <source>
        <strain evidence="5">Williams 82</strain>
    </source>
</reference>
<evidence type="ECO:0000313" key="4">
    <source>
        <dbReference type="EMBL" id="KRH54733.1"/>
    </source>
</evidence>
<dbReference type="Proteomes" id="UP000008827">
    <property type="component" value="Chromosome 6"/>
</dbReference>
<dbReference type="eggNOG" id="KOG0239">
    <property type="taxonomic scope" value="Eukaryota"/>
</dbReference>
<dbReference type="GO" id="GO:0005524">
    <property type="term" value="F:ATP binding"/>
    <property type="evidence" value="ECO:0007669"/>
    <property type="project" value="UniProtKB-UniRule"/>
</dbReference>
<feature type="domain" description="Kinesin motor" evidence="3">
    <location>
        <begin position="1"/>
        <end position="170"/>
    </location>
</feature>
<dbReference type="PaxDb" id="3847-GLYMA06G22384.1"/>
<dbReference type="GO" id="GO:0003777">
    <property type="term" value="F:microtubule motor activity"/>
    <property type="evidence" value="ECO:0000318"/>
    <property type="project" value="GO_Central"/>
</dbReference>
<proteinExistence type="inferred from homology"/>
<dbReference type="GO" id="GO:0051225">
    <property type="term" value="P:spindle assembly"/>
    <property type="evidence" value="ECO:0000318"/>
    <property type="project" value="GO_Central"/>
</dbReference>
<dbReference type="GO" id="GO:0005874">
    <property type="term" value="C:microtubule"/>
    <property type="evidence" value="ECO:0000318"/>
    <property type="project" value="GO_Central"/>
</dbReference>
<dbReference type="HOGENOM" id="CLU_1573441_0_0_1"/>
<keyword evidence="2" id="KW-0547">Nucleotide-binding</keyword>
<dbReference type="EMBL" id="CM000839">
    <property type="protein sequence ID" value="KRH54733.1"/>
    <property type="molecule type" value="Genomic_DNA"/>
</dbReference>
<dbReference type="EnsemblPlants" id="KRH54733">
    <property type="protein sequence ID" value="KRH54733"/>
    <property type="gene ID" value="GLYMA_06G205200"/>
</dbReference>
<keyword evidence="1 2" id="KW-0505">Motor protein</keyword>
<dbReference type="SUPFAM" id="SSF52540">
    <property type="entry name" value="P-loop containing nucleoside triphosphate hydrolases"/>
    <property type="match status" value="1"/>
</dbReference>
<organism evidence="5">
    <name type="scientific">Glycine max</name>
    <name type="common">Soybean</name>
    <name type="synonym">Glycine hispida</name>
    <dbReference type="NCBI Taxonomy" id="3847"/>
    <lineage>
        <taxon>Eukaryota</taxon>
        <taxon>Viridiplantae</taxon>
        <taxon>Streptophyta</taxon>
        <taxon>Embryophyta</taxon>
        <taxon>Tracheophyta</taxon>
        <taxon>Spermatophyta</taxon>
        <taxon>Magnoliopsida</taxon>
        <taxon>eudicotyledons</taxon>
        <taxon>Gunneridae</taxon>
        <taxon>Pentapetalae</taxon>
        <taxon>rosids</taxon>
        <taxon>fabids</taxon>
        <taxon>Fabales</taxon>
        <taxon>Fabaceae</taxon>
        <taxon>Papilionoideae</taxon>
        <taxon>50 kb inversion clade</taxon>
        <taxon>NPAAA clade</taxon>
        <taxon>indigoferoid/millettioid clade</taxon>
        <taxon>Phaseoleae</taxon>
        <taxon>Glycine</taxon>
        <taxon>Glycine subgen. Soja</taxon>
    </lineage>
</organism>
<evidence type="ECO:0000259" key="3">
    <source>
        <dbReference type="PROSITE" id="PS50067"/>
    </source>
</evidence>
<sequence>MCVFAYGQTGTGKTFTMDGTNEEPRIVPRALEEFFRQASLDNSSSFTFTMSMLEVYMGNLRDLLSPRQSSRPHEQYMTKSTSWTNVNEASSRSHSLTRINIFRHGDALEAKSEVSKLWMIDLEGCKQLLKTGAKGLTLDEGRAINLSLSALGDVVAALKRKRCHVPYRNS</sequence>
<dbReference type="Gene3D" id="3.40.850.10">
    <property type="entry name" value="Kinesin motor domain"/>
    <property type="match status" value="2"/>
</dbReference>
<dbReference type="InParanoid" id="K7KW84"/>
<dbReference type="SMART" id="SM00129">
    <property type="entry name" value="KISc"/>
    <property type="match status" value="1"/>
</dbReference>
<dbReference type="PANTHER" id="PTHR47972:SF9">
    <property type="entry name" value="KINESIN-LIKE PROTEIN KIN-14U"/>
    <property type="match status" value="1"/>
</dbReference>
<dbReference type="OrthoDB" id="3176171at2759"/>
<protein>
    <recommendedName>
        <fullName evidence="3">Kinesin motor domain-containing protein</fullName>
    </recommendedName>
</protein>
<dbReference type="Gramene" id="KRH54733">
    <property type="protein sequence ID" value="KRH54733"/>
    <property type="gene ID" value="GLYMA_06G205200"/>
</dbReference>